<feature type="region of interest" description="Disordered" evidence="1">
    <location>
        <begin position="59"/>
        <end position="99"/>
    </location>
</feature>
<evidence type="ECO:0000256" key="1">
    <source>
        <dbReference type="SAM" id="MobiDB-lite"/>
    </source>
</evidence>
<name>A0A6D2HTF5_9BRAS</name>
<dbReference type="EMBL" id="CACVBM020000333">
    <property type="protein sequence ID" value="CAA7017952.1"/>
    <property type="molecule type" value="Genomic_DNA"/>
</dbReference>
<proteinExistence type="predicted"/>
<accession>A0A6D2HTF5</accession>
<evidence type="ECO:0000313" key="3">
    <source>
        <dbReference type="Proteomes" id="UP000467841"/>
    </source>
</evidence>
<gene>
    <name evidence="2" type="ORF">MERR_LOCUS5187</name>
</gene>
<protein>
    <submittedName>
        <fullName evidence="2">Uncharacterized protein</fullName>
    </submittedName>
</protein>
<dbReference type="AlphaFoldDB" id="A0A6D2HTF5"/>
<organism evidence="2 3">
    <name type="scientific">Microthlaspi erraticum</name>
    <dbReference type="NCBI Taxonomy" id="1685480"/>
    <lineage>
        <taxon>Eukaryota</taxon>
        <taxon>Viridiplantae</taxon>
        <taxon>Streptophyta</taxon>
        <taxon>Embryophyta</taxon>
        <taxon>Tracheophyta</taxon>
        <taxon>Spermatophyta</taxon>
        <taxon>Magnoliopsida</taxon>
        <taxon>eudicotyledons</taxon>
        <taxon>Gunneridae</taxon>
        <taxon>Pentapetalae</taxon>
        <taxon>rosids</taxon>
        <taxon>malvids</taxon>
        <taxon>Brassicales</taxon>
        <taxon>Brassicaceae</taxon>
        <taxon>Coluteocarpeae</taxon>
        <taxon>Microthlaspi</taxon>
    </lineage>
</organism>
<keyword evidence="3" id="KW-1185">Reference proteome</keyword>
<sequence>MVKLRGGLVGRNTRPRVIQVNPVLGKPMKKQKKKQGFRKLHYVGNVAMELQEEEVTKELVQQHQERTQEDGFQQSQAEIEEEDVQQSQAEREEEEVQQP</sequence>
<evidence type="ECO:0000313" key="2">
    <source>
        <dbReference type="EMBL" id="CAA7017952.1"/>
    </source>
</evidence>
<comment type="caution">
    <text evidence="2">The sequence shown here is derived from an EMBL/GenBank/DDBJ whole genome shotgun (WGS) entry which is preliminary data.</text>
</comment>
<reference evidence="2" key="1">
    <citation type="submission" date="2020-01" db="EMBL/GenBank/DDBJ databases">
        <authorList>
            <person name="Mishra B."/>
        </authorList>
    </citation>
    <scope>NUCLEOTIDE SEQUENCE [LARGE SCALE GENOMIC DNA]</scope>
</reference>
<dbReference type="Proteomes" id="UP000467841">
    <property type="component" value="Unassembled WGS sequence"/>
</dbReference>